<comment type="pathway">
    <text evidence="4 21">Amino-acid biosynthesis; L-methionine biosynthesis via de novo pathway; L-methionine from L-homocysteine (MetH route): step 1/1.</text>
</comment>
<dbReference type="NCBIfam" id="NF007024">
    <property type="entry name" value="PRK09490.1"/>
    <property type="match status" value="1"/>
</dbReference>
<keyword evidence="17 21" id="KW-0170">Cobalt</keyword>
<evidence type="ECO:0000256" key="4">
    <source>
        <dbReference type="ARBA" id="ARBA00005178"/>
    </source>
</evidence>
<dbReference type="InterPro" id="IPR003759">
    <property type="entry name" value="Cbl-bd_cap"/>
</dbReference>
<dbReference type="GO" id="GO:0032259">
    <property type="term" value="P:methylation"/>
    <property type="evidence" value="ECO:0007669"/>
    <property type="project" value="UniProtKB-KW"/>
</dbReference>
<evidence type="ECO:0000256" key="11">
    <source>
        <dbReference type="ARBA" id="ARBA00022679"/>
    </source>
</evidence>
<dbReference type="NCBIfam" id="TIGR02082">
    <property type="entry name" value="metH"/>
    <property type="match status" value="1"/>
</dbReference>
<name>A0A3D4VC14_9BACT</name>
<protein>
    <recommendedName>
        <fullName evidence="7 20">Methionine synthase</fullName>
        <ecNumber evidence="6 20">2.1.1.13</ecNumber>
    </recommendedName>
    <alternativeName>
        <fullName evidence="19 21">5-methyltetrahydrofolate--homocysteine methyltransferase</fullName>
    </alternativeName>
</protein>
<dbReference type="Pfam" id="PF02607">
    <property type="entry name" value="B12-binding_2"/>
    <property type="match status" value="1"/>
</dbReference>
<keyword evidence="9 21" id="KW-0028">Amino-acid biosynthesis</keyword>
<evidence type="ECO:0000256" key="20">
    <source>
        <dbReference type="NCBIfam" id="TIGR02082"/>
    </source>
</evidence>
<keyword evidence="13 21" id="KW-0479">Metal-binding</keyword>
<dbReference type="InterPro" id="IPR033706">
    <property type="entry name" value="Met_synthase_B12-bd"/>
</dbReference>
<evidence type="ECO:0000313" key="30">
    <source>
        <dbReference type="EMBL" id="HCT58635.1"/>
    </source>
</evidence>
<accession>A0A3D4VC14</accession>
<dbReference type="SMART" id="SM01018">
    <property type="entry name" value="B12-binding_2"/>
    <property type="match status" value="1"/>
</dbReference>
<dbReference type="GO" id="GO:0005829">
    <property type="term" value="C:cytosol"/>
    <property type="evidence" value="ECO:0007669"/>
    <property type="project" value="TreeGrafter"/>
</dbReference>
<comment type="cofactor">
    <cofactor evidence="3 21 22">
        <name>methylcob(III)alamin</name>
        <dbReference type="ChEBI" id="CHEBI:28115"/>
    </cofactor>
</comment>
<feature type="binding site" description="axial binding residue" evidence="22">
    <location>
        <position position="776"/>
    </location>
    <ligand>
        <name>methylcob(III)alamin</name>
        <dbReference type="ChEBI" id="CHEBI:28115"/>
    </ligand>
    <ligandPart>
        <name>Co</name>
        <dbReference type="ChEBI" id="CHEBI:27638"/>
    </ligandPart>
</feature>
<comment type="caution">
    <text evidence="30">The sequence shown here is derived from an EMBL/GenBank/DDBJ whole genome shotgun (WGS) entry which is preliminary data.</text>
</comment>
<evidence type="ECO:0000259" key="25">
    <source>
        <dbReference type="PROSITE" id="PS50970"/>
    </source>
</evidence>
<evidence type="ECO:0000256" key="6">
    <source>
        <dbReference type="ARBA" id="ARBA00012032"/>
    </source>
</evidence>
<evidence type="ECO:0000259" key="26">
    <source>
        <dbReference type="PROSITE" id="PS50972"/>
    </source>
</evidence>
<feature type="domain" description="AdoMet activation" evidence="27">
    <location>
        <begin position="914"/>
        <end position="1245"/>
    </location>
</feature>
<dbReference type="Gene3D" id="1.10.288.10">
    <property type="entry name" value="Cobalamin-dependent Methionine Synthase, domain 2"/>
    <property type="match status" value="1"/>
</dbReference>
<dbReference type="EMBL" id="DPIY01000011">
    <property type="protein sequence ID" value="HCT58635.1"/>
    <property type="molecule type" value="Genomic_DNA"/>
</dbReference>
<dbReference type="PROSITE" id="PS50972">
    <property type="entry name" value="PTERIN_BINDING"/>
    <property type="match status" value="1"/>
</dbReference>
<dbReference type="SUPFAM" id="SSF52242">
    <property type="entry name" value="Cobalamin (vitamin B12)-binding domain"/>
    <property type="match status" value="1"/>
</dbReference>
<dbReference type="SUPFAM" id="SSF56507">
    <property type="entry name" value="Methionine synthase activation domain-like"/>
    <property type="match status" value="1"/>
</dbReference>
<keyword evidence="10 21" id="KW-0846">Cobalamin</keyword>
<keyword evidence="11 21" id="KW-0808">Transferase</keyword>
<evidence type="ECO:0000256" key="23">
    <source>
        <dbReference type="PIRSR" id="PIRSR000381-2"/>
    </source>
</evidence>
<dbReference type="SUPFAM" id="SSF51717">
    <property type="entry name" value="Dihydropteroate synthetase-like"/>
    <property type="match status" value="1"/>
</dbReference>
<feature type="binding site" evidence="23">
    <location>
        <position position="877"/>
    </location>
    <ligand>
        <name>methylcob(III)alamin</name>
        <dbReference type="ChEBI" id="CHEBI:28115"/>
    </ligand>
</feature>
<comment type="cofactor">
    <cofactor evidence="2 21 24">
        <name>Zn(2+)</name>
        <dbReference type="ChEBI" id="CHEBI:29105"/>
    </cofactor>
</comment>
<dbReference type="SUPFAM" id="SSF47644">
    <property type="entry name" value="Methionine synthase domain"/>
    <property type="match status" value="1"/>
</dbReference>
<feature type="binding site" evidence="23">
    <location>
        <position position="1156"/>
    </location>
    <ligand>
        <name>S-adenosyl-L-methionine</name>
        <dbReference type="ChEBI" id="CHEBI:59789"/>
    </ligand>
</feature>
<evidence type="ECO:0000256" key="2">
    <source>
        <dbReference type="ARBA" id="ARBA00001947"/>
    </source>
</evidence>
<evidence type="ECO:0000256" key="9">
    <source>
        <dbReference type="ARBA" id="ARBA00022605"/>
    </source>
</evidence>
<dbReference type="PANTHER" id="PTHR45833:SF1">
    <property type="entry name" value="METHIONINE SYNTHASE"/>
    <property type="match status" value="1"/>
</dbReference>
<dbReference type="Pfam" id="PF02574">
    <property type="entry name" value="S-methyl_trans"/>
    <property type="match status" value="1"/>
</dbReference>
<evidence type="ECO:0000256" key="24">
    <source>
        <dbReference type="PROSITE-ProRule" id="PRU00333"/>
    </source>
</evidence>
<dbReference type="FunFam" id="3.20.20.20:FF:000002">
    <property type="entry name" value="Methionine synthase"/>
    <property type="match status" value="1"/>
</dbReference>
<dbReference type="Pfam" id="PF00809">
    <property type="entry name" value="Pterin_bind"/>
    <property type="match status" value="1"/>
</dbReference>
<dbReference type="PIRSF" id="PIRSF000381">
    <property type="entry name" value="MetH"/>
    <property type="match status" value="1"/>
</dbReference>
<feature type="domain" description="B12-binding" evidence="28">
    <location>
        <begin position="763"/>
        <end position="898"/>
    </location>
</feature>
<evidence type="ECO:0000259" key="29">
    <source>
        <dbReference type="PROSITE" id="PS51337"/>
    </source>
</evidence>
<dbReference type="OMA" id="ADCIAMS"/>
<keyword evidence="14" id="KW-0677">Repeat</keyword>
<evidence type="ECO:0000259" key="27">
    <source>
        <dbReference type="PROSITE" id="PS50974"/>
    </source>
</evidence>
<evidence type="ECO:0000259" key="28">
    <source>
        <dbReference type="PROSITE" id="PS51332"/>
    </source>
</evidence>
<dbReference type="Pfam" id="PF02965">
    <property type="entry name" value="Met_synt_B12"/>
    <property type="match status" value="1"/>
</dbReference>
<dbReference type="FunFam" id="3.40.50.280:FF:000001">
    <property type="entry name" value="Methionine synthase"/>
    <property type="match status" value="1"/>
</dbReference>
<evidence type="ECO:0000256" key="8">
    <source>
        <dbReference type="ARBA" id="ARBA00022603"/>
    </source>
</evidence>
<feature type="domain" description="Hcy-binding" evidence="25">
    <location>
        <begin position="20"/>
        <end position="344"/>
    </location>
</feature>
<feature type="binding site" evidence="23">
    <location>
        <position position="825"/>
    </location>
    <ligand>
        <name>methylcob(III)alamin</name>
        <dbReference type="ChEBI" id="CHEBI:28115"/>
    </ligand>
</feature>
<feature type="binding site" evidence="23">
    <location>
        <position position="710"/>
    </location>
    <ligand>
        <name>methylcob(III)alamin</name>
        <dbReference type="ChEBI" id="CHEBI:28115"/>
    </ligand>
</feature>
<dbReference type="Gene3D" id="3.10.196.10">
    <property type="entry name" value="Vitamin B12-dependent methionine synthase, activation domain"/>
    <property type="match status" value="1"/>
</dbReference>
<comment type="catalytic activity">
    <reaction evidence="1 21">
        <text>(6S)-5-methyl-5,6,7,8-tetrahydrofolate + L-homocysteine = (6S)-5,6,7,8-tetrahydrofolate + L-methionine</text>
        <dbReference type="Rhea" id="RHEA:11172"/>
        <dbReference type="ChEBI" id="CHEBI:18608"/>
        <dbReference type="ChEBI" id="CHEBI:57453"/>
        <dbReference type="ChEBI" id="CHEBI:57844"/>
        <dbReference type="ChEBI" id="CHEBI:58199"/>
        <dbReference type="EC" id="2.1.1.13"/>
    </reaction>
</comment>
<dbReference type="EC" id="2.1.1.13" evidence="6 20"/>
<evidence type="ECO:0000256" key="1">
    <source>
        <dbReference type="ARBA" id="ARBA00001700"/>
    </source>
</evidence>
<dbReference type="SUPFAM" id="SSF82282">
    <property type="entry name" value="Homocysteine S-methyltransferase"/>
    <property type="match status" value="1"/>
</dbReference>
<sequence>MSNPVQPKPIASNDARTARLAQLDEALARRLLIIDGAMGTMLQRHRLTEADYRGGMDHPRFGAWPHDVKGNNDLLVLTQPDIVADVHRQYLAAGADILETNTFNATAISMADYGMEALAYELNVAGTALARRVADEFEAQDPTRPRWVAGVLGPTNRTASISPDVENPGSRNVSYDDLAAAYGEAVRGLVDGGADILLVETIFDSLNAKAALFAIERYFEETGTRFPVMISGTITDASGRTLSGQTAEAFWNSMAHVQPVSIGLNCALGAEQLRQYVQELGRVADCHVSAHPNAGLPNAFGGYDETPERMAEQIGEWARSGLVNIVGGCCGTTPEHIAAIAAAVHQVPPRKRPVLDHQLHLSGLEPFTVGPTTNFVNVGERTNVTGSARFAKLILEGSYAEALVVARQQVLSGAQVIDVNMDEGLLDAERAMTTFLNLVASEPDIARVPVMVDSSKWTVLEAGLKCLQGKGIVNSISLKEGEAEFLRQARLVRRYGAAVIVMAFDEDGQADTVARRVAICTRAYRLLTETIGFPPEDIIFDPNIFAIGTGIEEHANYAVDFFAATREIKRTLPHVKVSGGVSNVSFSFRGNNPLREAIHAVFLYHAIRAGMDMGIVNAGQLVPYEDIPVDLRERVEDLVLNRRPDATERLMDVAEQVKGRAARAVEDEVWRALPVEDRLSHALVHGIDSHVVADAEEARQLVAHPIEVIEGPLMRGMNIVGDLFGAGKLFLPQVVKSARVMKKAVAHLIPFIEALKTSETKSAGRVLMATVKGDVHDIGKNIVGVVLQCNGYEVIDIGVMQSCAKILDKAREIEADVIGLSGLITPSLEEMSFVASEMERQGFTIPLLIGGATTSKAHTALKIEPVYSGPVVHVLDASRAVGVTSSLLSPERRSAYVAALRQEYAGIREARAARGGADRLISIEAARENRVNIDLTVPVPTPAFTGVRTIAPYPLEDLVPFIDWTPFFQTWELAGRFPAILDDEIVGEAARSLYADAQALLERLVREKRLEARAVFGFWPAQAVGDDILLYDPEGGSETPTVAATLHMLRQQLDKKGDGRPNYCLADFVAKRDSGVLDYVGAFAVTAGHGLESILEEFHAQHDDYGSIMAKALADRLAEALAERLHQRVRTEFWGYANAESLDNDGLIREQYQGIRPAPGYPACPDHREKGTLFALTGAAERAGMELTETYSMIPGASVSGWYFWRPESTYFGVGKILPDQLAEYEARAGRTAPDPQFTSVLMAS</sequence>
<gene>
    <name evidence="30" type="ORF">DGD08_15630</name>
</gene>
<dbReference type="FunFam" id="3.20.20.330:FF:000001">
    <property type="entry name" value="Methionine synthase"/>
    <property type="match status" value="1"/>
</dbReference>
<dbReference type="Gene3D" id="1.10.1240.10">
    <property type="entry name" value="Methionine synthase domain"/>
    <property type="match status" value="1"/>
</dbReference>
<feature type="binding site" evidence="22 24">
    <location>
        <position position="329"/>
    </location>
    <ligand>
        <name>Zn(2+)</name>
        <dbReference type="ChEBI" id="CHEBI:29105"/>
    </ligand>
</feature>
<evidence type="ECO:0000256" key="19">
    <source>
        <dbReference type="ARBA" id="ARBA00031040"/>
    </source>
</evidence>
<dbReference type="GO" id="GO:0050667">
    <property type="term" value="P:homocysteine metabolic process"/>
    <property type="evidence" value="ECO:0007669"/>
    <property type="project" value="TreeGrafter"/>
</dbReference>
<dbReference type="FunFam" id="1.10.1240.10:FF:000001">
    <property type="entry name" value="Methionine synthase"/>
    <property type="match status" value="1"/>
</dbReference>
<dbReference type="PROSITE" id="PS50974">
    <property type="entry name" value="ADOMET_ACTIVATION"/>
    <property type="match status" value="1"/>
</dbReference>
<dbReference type="CDD" id="cd02069">
    <property type="entry name" value="methionine_synthase_B12_BD"/>
    <property type="match status" value="1"/>
</dbReference>
<dbReference type="GO" id="GO:0008270">
    <property type="term" value="F:zinc ion binding"/>
    <property type="evidence" value="ECO:0007669"/>
    <property type="project" value="UniProtKB-UniRule"/>
</dbReference>
<dbReference type="GO" id="GO:0046653">
    <property type="term" value="P:tetrahydrofolate metabolic process"/>
    <property type="evidence" value="ECO:0007669"/>
    <property type="project" value="TreeGrafter"/>
</dbReference>
<evidence type="ECO:0000256" key="7">
    <source>
        <dbReference type="ARBA" id="ARBA00013998"/>
    </source>
</evidence>
<proteinExistence type="inferred from homology"/>
<keyword evidence="8 21" id="KW-0489">Methyltransferase</keyword>
<dbReference type="CDD" id="cd00740">
    <property type="entry name" value="MeTr"/>
    <property type="match status" value="1"/>
</dbReference>
<feature type="binding site" evidence="22 24">
    <location>
        <position position="330"/>
    </location>
    <ligand>
        <name>Zn(2+)</name>
        <dbReference type="ChEBI" id="CHEBI:29105"/>
    </ligand>
</feature>
<evidence type="ECO:0000256" key="14">
    <source>
        <dbReference type="ARBA" id="ARBA00022737"/>
    </source>
</evidence>
<evidence type="ECO:0000256" key="22">
    <source>
        <dbReference type="PIRSR" id="PIRSR000381-1"/>
    </source>
</evidence>
<dbReference type="Proteomes" id="UP000264071">
    <property type="component" value="Unassembled WGS sequence"/>
</dbReference>
<evidence type="ECO:0000256" key="17">
    <source>
        <dbReference type="ARBA" id="ARBA00023285"/>
    </source>
</evidence>
<dbReference type="Pfam" id="PF02310">
    <property type="entry name" value="B12-binding"/>
    <property type="match status" value="1"/>
</dbReference>
<dbReference type="InterPro" id="IPR000489">
    <property type="entry name" value="Pterin-binding_dom"/>
</dbReference>
<reference evidence="30 31" key="1">
    <citation type="journal article" date="2018" name="Nat. Biotechnol.">
        <title>A standardized bacterial taxonomy based on genome phylogeny substantially revises the tree of life.</title>
        <authorList>
            <person name="Parks D.H."/>
            <person name="Chuvochina M."/>
            <person name="Waite D.W."/>
            <person name="Rinke C."/>
            <person name="Skarshewski A."/>
            <person name="Chaumeil P.A."/>
            <person name="Hugenholtz P."/>
        </authorList>
    </citation>
    <scope>NUCLEOTIDE SEQUENCE [LARGE SCALE GENOMIC DNA]</scope>
    <source>
        <strain evidence="30">UBA8844</strain>
    </source>
</reference>
<evidence type="ECO:0000256" key="5">
    <source>
        <dbReference type="ARBA" id="ARBA00010398"/>
    </source>
</evidence>
<feature type="binding site" evidence="23">
    <location>
        <begin position="1211"/>
        <end position="1212"/>
    </location>
    <ligand>
        <name>S-adenosyl-L-methionine</name>
        <dbReference type="ChEBI" id="CHEBI:59789"/>
    </ligand>
</feature>
<dbReference type="InterPro" id="IPR003726">
    <property type="entry name" value="HCY_dom"/>
</dbReference>
<feature type="binding site" evidence="23">
    <location>
        <position position="963"/>
    </location>
    <ligand>
        <name>S-adenosyl-L-methionine</name>
        <dbReference type="ChEBI" id="CHEBI:59789"/>
    </ligand>
</feature>
<dbReference type="InterPro" id="IPR004223">
    <property type="entry name" value="VitB12-dep_Met_synth_activ_dom"/>
</dbReference>
<dbReference type="InterPro" id="IPR050554">
    <property type="entry name" value="Met_Synthase/Corrinoid"/>
</dbReference>
<feature type="binding site" evidence="23">
    <location>
        <begin position="773"/>
        <end position="777"/>
    </location>
    <ligand>
        <name>methylcob(III)alamin</name>
        <dbReference type="ChEBI" id="CHEBI:28115"/>
    </ligand>
</feature>
<keyword evidence="16 21" id="KW-0486">Methionine biosynthesis</keyword>
<dbReference type="GO" id="GO:0008705">
    <property type="term" value="F:methionine synthase activity"/>
    <property type="evidence" value="ECO:0007669"/>
    <property type="project" value="UniProtKB-UniRule"/>
</dbReference>
<dbReference type="InterPro" id="IPR036594">
    <property type="entry name" value="Meth_synthase_dom"/>
</dbReference>
<feature type="domain" description="B12-binding N-terminal" evidence="29">
    <location>
        <begin position="666"/>
        <end position="760"/>
    </location>
</feature>
<dbReference type="PROSITE" id="PS51337">
    <property type="entry name" value="B12_BINDING_NTER"/>
    <property type="match status" value="1"/>
</dbReference>
<comment type="function">
    <text evidence="18 21">Catalyzes the transfer of a methyl group from methyl-cobalamin to homocysteine, yielding enzyme-bound cob(I)alamin and methionine. Subsequently, remethylates the cofactor using methyltetrahydrofolate.</text>
</comment>
<keyword evidence="15 21" id="KW-0862">Zinc</keyword>
<dbReference type="PROSITE" id="PS50970">
    <property type="entry name" value="HCY"/>
    <property type="match status" value="1"/>
</dbReference>
<dbReference type="Gene3D" id="3.40.50.280">
    <property type="entry name" value="Cobalamin-binding domain"/>
    <property type="match status" value="1"/>
</dbReference>
<evidence type="ECO:0000256" key="12">
    <source>
        <dbReference type="ARBA" id="ARBA00022691"/>
    </source>
</evidence>
<comment type="similarity">
    <text evidence="5">Belongs to the vitamin-B12 dependent methionine synthase family.</text>
</comment>
<feature type="binding site" evidence="23">
    <location>
        <position position="821"/>
    </location>
    <ligand>
        <name>methylcob(III)alamin</name>
        <dbReference type="ChEBI" id="CHEBI:28115"/>
    </ligand>
</feature>
<feature type="domain" description="Pterin-binding" evidence="26">
    <location>
        <begin position="375"/>
        <end position="636"/>
    </location>
</feature>
<dbReference type="InterPro" id="IPR036724">
    <property type="entry name" value="Cobalamin-bd_sf"/>
</dbReference>
<dbReference type="AlphaFoldDB" id="A0A3D4VC14"/>
<evidence type="ECO:0000256" key="3">
    <source>
        <dbReference type="ARBA" id="ARBA00001956"/>
    </source>
</evidence>
<dbReference type="GO" id="GO:0031419">
    <property type="term" value="F:cobalamin binding"/>
    <property type="evidence" value="ECO:0007669"/>
    <property type="project" value="UniProtKB-UniRule"/>
</dbReference>
<dbReference type="InterPro" id="IPR036589">
    <property type="entry name" value="HCY_dom_sf"/>
</dbReference>
<dbReference type="UniPathway" id="UPA00051">
    <property type="reaction ID" value="UER00081"/>
</dbReference>
<feature type="binding site" evidence="22 24">
    <location>
        <position position="266"/>
    </location>
    <ligand>
        <name>Zn(2+)</name>
        <dbReference type="ChEBI" id="CHEBI:29105"/>
    </ligand>
</feature>
<dbReference type="Gene3D" id="3.20.20.330">
    <property type="entry name" value="Homocysteine-binding-like domain"/>
    <property type="match status" value="1"/>
</dbReference>
<dbReference type="InterPro" id="IPR011822">
    <property type="entry name" value="MetH"/>
</dbReference>
<evidence type="ECO:0000313" key="31">
    <source>
        <dbReference type="Proteomes" id="UP000264071"/>
    </source>
</evidence>
<comment type="domain">
    <text evidence="21">Modular enzyme with four functionally distinct domains. The isolated Hcy-binding domain catalyzes methyl transfer from free methylcobalamin to homocysteine. The Hcy-binding domain in association with the pterin-binding domain catalyzes the methylation of cob(I)alamin by methyltetrahydrofolate and the methylation of homocysteine. The B12-binding domain binds the cofactor. The AdoMet activation domain binds S-adenosyl-L-methionine. Under aerobic conditions cob(I)alamin can be converted to inactive cob(II)alamin. Reductive methylation by S-adenosyl-L-methionine and flavodoxin regenerates methylcobalamin.</text>
</comment>
<dbReference type="PROSITE" id="PS51332">
    <property type="entry name" value="B12_BINDING"/>
    <property type="match status" value="1"/>
</dbReference>
<dbReference type="Gene3D" id="3.20.20.20">
    <property type="entry name" value="Dihydropteroate synthase-like"/>
    <property type="match status" value="1"/>
</dbReference>
<evidence type="ECO:0000256" key="15">
    <source>
        <dbReference type="ARBA" id="ARBA00022833"/>
    </source>
</evidence>
<dbReference type="InterPro" id="IPR006158">
    <property type="entry name" value="Cobalamin-bd"/>
</dbReference>
<dbReference type="PANTHER" id="PTHR45833">
    <property type="entry name" value="METHIONINE SYNTHASE"/>
    <property type="match status" value="1"/>
</dbReference>
<evidence type="ECO:0000256" key="18">
    <source>
        <dbReference type="ARBA" id="ARBA00025552"/>
    </source>
</evidence>
<evidence type="ECO:0000256" key="13">
    <source>
        <dbReference type="ARBA" id="ARBA00022723"/>
    </source>
</evidence>
<keyword evidence="12 21" id="KW-0949">S-adenosyl-L-methionine</keyword>
<evidence type="ECO:0000256" key="16">
    <source>
        <dbReference type="ARBA" id="ARBA00023167"/>
    </source>
</evidence>
<organism evidence="30 31">
    <name type="scientific">Gemmatimonas aurantiaca</name>
    <dbReference type="NCBI Taxonomy" id="173480"/>
    <lineage>
        <taxon>Bacteria</taxon>
        <taxon>Pseudomonadati</taxon>
        <taxon>Gemmatimonadota</taxon>
        <taxon>Gemmatimonadia</taxon>
        <taxon>Gemmatimonadales</taxon>
        <taxon>Gemmatimonadaceae</taxon>
        <taxon>Gemmatimonas</taxon>
    </lineage>
</organism>
<evidence type="ECO:0000256" key="10">
    <source>
        <dbReference type="ARBA" id="ARBA00022628"/>
    </source>
</evidence>
<dbReference type="InterPro" id="IPR037010">
    <property type="entry name" value="VitB12-dep_Met_synth_activ_sf"/>
</dbReference>
<evidence type="ECO:0000256" key="21">
    <source>
        <dbReference type="PIRNR" id="PIRNR000381"/>
    </source>
</evidence>
<dbReference type="InterPro" id="IPR011005">
    <property type="entry name" value="Dihydropteroate_synth-like_sf"/>
</dbReference>